<evidence type="ECO:0000313" key="2">
    <source>
        <dbReference type="Proteomes" id="UP000242687"/>
    </source>
</evidence>
<evidence type="ECO:0000313" key="1">
    <source>
        <dbReference type="EMBL" id="PJJ79517.1"/>
    </source>
</evidence>
<name>A0A2H9VME0_9SPHI</name>
<organism evidence="1 2">
    <name type="scientific">Mucilaginibacter auburnensis</name>
    <dbReference type="NCBI Taxonomy" id="1457233"/>
    <lineage>
        <taxon>Bacteria</taxon>
        <taxon>Pseudomonadati</taxon>
        <taxon>Bacteroidota</taxon>
        <taxon>Sphingobacteriia</taxon>
        <taxon>Sphingobacteriales</taxon>
        <taxon>Sphingobacteriaceae</taxon>
        <taxon>Mucilaginibacter</taxon>
    </lineage>
</organism>
<dbReference type="Proteomes" id="UP000242687">
    <property type="component" value="Unassembled WGS sequence"/>
</dbReference>
<proteinExistence type="predicted"/>
<gene>
    <name evidence="1" type="ORF">CLV57_2651</name>
</gene>
<keyword evidence="2" id="KW-1185">Reference proteome</keyword>
<accession>A0A2H9VME0</accession>
<protein>
    <submittedName>
        <fullName evidence="1">Uncharacterized protein</fullName>
    </submittedName>
</protein>
<dbReference type="AlphaFoldDB" id="A0A2H9VME0"/>
<comment type="caution">
    <text evidence="1">The sequence shown here is derived from an EMBL/GenBank/DDBJ whole genome shotgun (WGS) entry which is preliminary data.</text>
</comment>
<sequence>MYFSCMHFYATKAPRFLGFYLLLLIAVTSSCKYDKPTNRNRVSFKNVTGINYIEVKRRFGDGLSVSKYGYGLRPSWKLSFISDDSAKVFSPDSNAMLGFHVTLDHDSLFHVARAWFRAKKITKDSLVVQVMKVESKVIYLDKSQVFLTFYSDKYIRDVLHTVPEALMGKTKADTLFMKSRAAEVNKNADSAFIATNSPVFESKTPLATVKKIEVKADIMNNYDNYDLPKYDITIKNKYNNFNYPELVVVIDHKGKINYMYSMWELPPGGNETIKVLFDNYVKTYFNITPGNTFGFPHNSYAYINLRGVLNRD</sequence>
<dbReference type="EMBL" id="PGFJ01000002">
    <property type="protein sequence ID" value="PJJ79517.1"/>
    <property type="molecule type" value="Genomic_DNA"/>
</dbReference>
<reference evidence="1 2" key="1">
    <citation type="submission" date="2017-11" db="EMBL/GenBank/DDBJ databases">
        <title>Genomic Encyclopedia of Archaeal and Bacterial Type Strains, Phase II (KMG-II): From Individual Species to Whole Genera.</title>
        <authorList>
            <person name="Goeker M."/>
        </authorList>
    </citation>
    <scope>NUCLEOTIDE SEQUENCE [LARGE SCALE GENOMIC DNA]</scope>
    <source>
        <strain evidence="1 2">DSM 28175</strain>
    </source>
</reference>